<dbReference type="GO" id="GO:0004553">
    <property type="term" value="F:hydrolase activity, hydrolyzing O-glycosyl compounds"/>
    <property type="evidence" value="ECO:0007669"/>
    <property type="project" value="InterPro"/>
</dbReference>
<dbReference type="Gene3D" id="3.20.20.80">
    <property type="entry name" value="Glycosidases"/>
    <property type="match status" value="1"/>
</dbReference>
<sequence length="730" mass="81872">MEARSNLPEFPALWGGIECTVNRVRDSYQNQLALSGHLSRPGDLDLIAGLGIKTLRYPVLWELVAPRAADETDWSWCDERLTRLRELGIEPIAGLLHHGSGPCYTSLLDAGFPGKLARFAAQVARRYPWISAYTPINEPLTTARFSALYGHWYPHATDDLSFVRALLVQCRAIARAMRAIRLVNPQARLVTTEDLGRTFATGRLGYQAEFENYRRWLSYDLLCGRVTQQHPLRWWLELHGATPAELNELCEYPCPPDVIGVNYYLTSDRFLDHRLERYPEWLRGGNGRDRYADVEAVRVRPEGIVGHEEHLGEVWARYGRTLAITEVHLGSSREEQLRWLNEAWQAAITLRRRGVALEAVTSWALLGSFDWNSLFTRQAGFYEPGAFDIRGPRPRRTAIGAALRELVLTGRLSDPCLAAPGWWRRPERFLPECRPAGWLPRHFDAAAACGVLITGKTGTLGQAFARLCQQRGIHYRLLCRQELDIASPESVAEALDRFRPWAVVNGAGFVRIDQAESDQENCYRENTAGPALLAAECDRRGVALLTFSSDMVFNGEKGSPYHEDDPVAPLNTYGHSKAEAERRVLALHPKALVVRTSAFFGPWDDYNFVTATLRELRRGQPVAAASDLYVSPTYVPDLVSASLDLLLDRERGIWHLSNRGTVSWADFARRVAALAGLDPEGILPQLAASFQFPAPRPAFVPLVSVRGAALPDLEDALLRYFRDAALPCFP</sequence>
<evidence type="ECO:0000313" key="8">
    <source>
        <dbReference type="EMBL" id="GFO68179.1"/>
    </source>
</evidence>
<dbReference type="RefSeq" id="WP_183360699.1">
    <property type="nucleotide sequence ID" value="NZ_BLXZ01000003.1"/>
</dbReference>
<organism evidence="8 9">
    <name type="scientific">Geomonas limicola</name>
    <dbReference type="NCBI Taxonomy" id="2740186"/>
    <lineage>
        <taxon>Bacteria</taxon>
        <taxon>Pseudomonadati</taxon>
        <taxon>Thermodesulfobacteriota</taxon>
        <taxon>Desulfuromonadia</taxon>
        <taxon>Geobacterales</taxon>
        <taxon>Geobacteraceae</taxon>
        <taxon>Geomonas</taxon>
    </lineage>
</organism>
<dbReference type="EC" id="1.1.1.133" evidence="3 6"/>
<name>A0A6V8NAA7_9BACT</name>
<proteinExistence type="inferred from homology"/>
<comment type="caution">
    <text evidence="8">The sequence shown here is derived from an EMBL/GenBank/DDBJ whole genome shotgun (WGS) entry which is preliminary data.</text>
</comment>
<evidence type="ECO:0000313" key="9">
    <source>
        <dbReference type="Proteomes" id="UP000587586"/>
    </source>
</evidence>
<dbReference type="GO" id="GO:0008831">
    <property type="term" value="F:dTDP-4-dehydrorhamnose reductase activity"/>
    <property type="evidence" value="ECO:0007669"/>
    <property type="project" value="UniProtKB-EC"/>
</dbReference>
<dbReference type="PANTHER" id="PTHR10491:SF4">
    <property type="entry name" value="METHIONINE ADENOSYLTRANSFERASE 2 SUBUNIT BETA"/>
    <property type="match status" value="1"/>
</dbReference>
<dbReference type="CDD" id="cd05254">
    <property type="entry name" value="dTDP_HR_like_SDR_e"/>
    <property type="match status" value="1"/>
</dbReference>
<evidence type="ECO:0000256" key="6">
    <source>
        <dbReference type="RuleBase" id="RU364082"/>
    </source>
</evidence>
<comment type="similarity">
    <text evidence="2 6">Belongs to the dTDP-4-dehydrorhamnose reductase family.</text>
</comment>
<dbReference type="SUPFAM" id="SSF51735">
    <property type="entry name" value="NAD(P)-binding Rossmann-fold domains"/>
    <property type="match status" value="1"/>
</dbReference>
<evidence type="ECO:0000256" key="5">
    <source>
        <dbReference type="ARBA" id="ARBA00048200"/>
    </source>
</evidence>
<dbReference type="EMBL" id="BLXZ01000003">
    <property type="protein sequence ID" value="GFO68179.1"/>
    <property type="molecule type" value="Genomic_DNA"/>
</dbReference>
<dbReference type="Pfam" id="PF04321">
    <property type="entry name" value="RmlD_sub_bind"/>
    <property type="match status" value="1"/>
</dbReference>
<dbReference type="SUPFAM" id="SSF51445">
    <property type="entry name" value="(Trans)glycosidases"/>
    <property type="match status" value="1"/>
</dbReference>
<evidence type="ECO:0000259" key="7">
    <source>
        <dbReference type="Pfam" id="PF04321"/>
    </source>
</evidence>
<dbReference type="InterPro" id="IPR029903">
    <property type="entry name" value="RmlD-like-bd"/>
</dbReference>
<feature type="domain" description="RmlD-like substrate binding" evidence="7">
    <location>
        <begin position="451"/>
        <end position="702"/>
    </location>
</feature>
<keyword evidence="6" id="KW-0521">NADP</keyword>
<accession>A0A6V8NAA7</accession>
<protein>
    <recommendedName>
        <fullName evidence="4 6">dTDP-4-dehydrorhamnose reductase</fullName>
        <ecNumber evidence="3 6">1.1.1.133</ecNumber>
    </recommendedName>
</protein>
<evidence type="ECO:0000256" key="1">
    <source>
        <dbReference type="ARBA" id="ARBA00004781"/>
    </source>
</evidence>
<comment type="catalytic activity">
    <reaction evidence="5">
        <text>dTDP-beta-L-rhamnose + NADP(+) = dTDP-4-dehydro-beta-L-rhamnose + NADPH + H(+)</text>
        <dbReference type="Rhea" id="RHEA:21796"/>
        <dbReference type="ChEBI" id="CHEBI:15378"/>
        <dbReference type="ChEBI" id="CHEBI:57510"/>
        <dbReference type="ChEBI" id="CHEBI:57783"/>
        <dbReference type="ChEBI" id="CHEBI:58349"/>
        <dbReference type="ChEBI" id="CHEBI:62830"/>
        <dbReference type="EC" id="1.1.1.133"/>
    </reaction>
</comment>
<dbReference type="InterPro" id="IPR005913">
    <property type="entry name" value="dTDP_dehydrorham_reduct"/>
</dbReference>
<dbReference type="GO" id="GO:0005975">
    <property type="term" value="P:carbohydrate metabolic process"/>
    <property type="evidence" value="ECO:0007669"/>
    <property type="project" value="InterPro"/>
</dbReference>
<dbReference type="Proteomes" id="UP000587586">
    <property type="component" value="Unassembled WGS sequence"/>
</dbReference>
<dbReference type="InterPro" id="IPR036291">
    <property type="entry name" value="NAD(P)-bd_dom_sf"/>
</dbReference>
<evidence type="ECO:0000256" key="4">
    <source>
        <dbReference type="ARBA" id="ARBA00017099"/>
    </source>
</evidence>
<evidence type="ECO:0000256" key="3">
    <source>
        <dbReference type="ARBA" id="ARBA00012929"/>
    </source>
</evidence>
<dbReference type="Gene3D" id="3.90.25.10">
    <property type="entry name" value="UDP-galactose 4-epimerase, domain 1"/>
    <property type="match status" value="1"/>
</dbReference>
<dbReference type="AlphaFoldDB" id="A0A6V8NAA7"/>
<keyword evidence="6" id="KW-0560">Oxidoreductase</keyword>
<dbReference type="InterPro" id="IPR017853">
    <property type="entry name" value="GH"/>
</dbReference>
<dbReference type="GO" id="GO:0019305">
    <property type="term" value="P:dTDP-rhamnose biosynthetic process"/>
    <property type="evidence" value="ECO:0007669"/>
    <property type="project" value="UniProtKB-UniPathway"/>
</dbReference>
<dbReference type="PANTHER" id="PTHR10491">
    <property type="entry name" value="DTDP-4-DEHYDRORHAMNOSE REDUCTASE"/>
    <property type="match status" value="1"/>
</dbReference>
<comment type="function">
    <text evidence="6">Catalyzes the reduction of dTDP-6-deoxy-L-lyxo-4-hexulose to yield dTDP-L-rhamnose.</text>
</comment>
<dbReference type="Gene3D" id="3.40.50.720">
    <property type="entry name" value="NAD(P)-binding Rossmann-like Domain"/>
    <property type="match status" value="1"/>
</dbReference>
<comment type="pathway">
    <text evidence="1 6">Carbohydrate biosynthesis; dTDP-L-rhamnose biosynthesis.</text>
</comment>
<evidence type="ECO:0000256" key="2">
    <source>
        <dbReference type="ARBA" id="ARBA00010944"/>
    </source>
</evidence>
<reference evidence="9" key="1">
    <citation type="submission" date="2020-06" db="EMBL/GenBank/DDBJ databases">
        <title>Draft genomic sequecing of Geomonas sp. Red745.</title>
        <authorList>
            <person name="Itoh H."/>
            <person name="Xu Z.X."/>
            <person name="Ushijima N."/>
            <person name="Masuda Y."/>
            <person name="Shiratori Y."/>
            <person name="Senoo K."/>
        </authorList>
    </citation>
    <scope>NUCLEOTIDE SEQUENCE [LARGE SCALE GENOMIC DNA]</scope>
    <source>
        <strain evidence="9">Red745</strain>
    </source>
</reference>
<keyword evidence="9" id="KW-1185">Reference proteome</keyword>
<gene>
    <name evidence="8" type="ORF">GMLC_17580</name>
</gene>
<dbReference type="UniPathway" id="UPA00124"/>